<evidence type="ECO:0000313" key="3">
    <source>
        <dbReference type="Proteomes" id="UP001165060"/>
    </source>
</evidence>
<reference evidence="2 3" key="1">
    <citation type="journal article" date="2023" name="Commun. Biol.">
        <title>Genome analysis of Parmales, the sister group of diatoms, reveals the evolutionary specialization of diatoms from phago-mixotrophs to photoautotrophs.</title>
        <authorList>
            <person name="Ban H."/>
            <person name="Sato S."/>
            <person name="Yoshikawa S."/>
            <person name="Yamada K."/>
            <person name="Nakamura Y."/>
            <person name="Ichinomiya M."/>
            <person name="Sato N."/>
            <person name="Blanc-Mathieu R."/>
            <person name="Endo H."/>
            <person name="Kuwata A."/>
            <person name="Ogata H."/>
        </authorList>
    </citation>
    <scope>NUCLEOTIDE SEQUENCE [LARGE SCALE GENOMIC DNA]</scope>
</reference>
<protein>
    <submittedName>
        <fullName evidence="2">Uncharacterized protein</fullName>
    </submittedName>
</protein>
<evidence type="ECO:0000313" key="2">
    <source>
        <dbReference type="EMBL" id="GMI34316.1"/>
    </source>
</evidence>
<organism evidence="2 3">
    <name type="scientific">Tetraparma gracilis</name>
    <dbReference type="NCBI Taxonomy" id="2962635"/>
    <lineage>
        <taxon>Eukaryota</taxon>
        <taxon>Sar</taxon>
        <taxon>Stramenopiles</taxon>
        <taxon>Ochrophyta</taxon>
        <taxon>Bolidophyceae</taxon>
        <taxon>Parmales</taxon>
        <taxon>Triparmaceae</taxon>
        <taxon>Tetraparma</taxon>
    </lineage>
</organism>
<sequence length="289" mass="29908">MTFAAPTKCLDPACADGDCCGPGVPPEVQAFVRSYKRRKILASSDLLTSSASSPSALPASGSAETFYDNIDALAASSASPQSRKVLQSGAITVNEITMPPFLPGGDQKPVLEYARGRDRFILIYPGVPPSSTGVPPSSTGVPPSSTGVPPSSTSTAYVLQTLGSGVIGTSSETSSRSTLPWASLQTALPSGAFCPKAAPPESQRPLGFVFAPSPPGEDADPAPSQQPISAKVLIVKRMGDPPPGPAPPPPNPDVEFFEDLARSSPANEPLPQSAIERIDEWLKSKQLVS</sequence>
<gene>
    <name evidence="2" type="ORF">TeGR_g8412</name>
</gene>
<feature type="compositionally biased region" description="Pro residues" evidence="1">
    <location>
        <begin position="240"/>
        <end position="252"/>
    </location>
</feature>
<keyword evidence="3" id="KW-1185">Reference proteome</keyword>
<dbReference type="Proteomes" id="UP001165060">
    <property type="component" value="Unassembled WGS sequence"/>
</dbReference>
<feature type="region of interest" description="Disordered" evidence="1">
    <location>
        <begin position="131"/>
        <end position="153"/>
    </location>
</feature>
<name>A0ABQ6MWG3_9STRA</name>
<feature type="region of interest" description="Disordered" evidence="1">
    <location>
        <begin position="195"/>
        <end position="273"/>
    </location>
</feature>
<proteinExistence type="predicted"/>
<accession>A0ABQ6MWG3</accession>
<dbReference type="EMBL" id="BRYB01003302">
    <property type="protein sequence ID" value="GMI34316.1"/>
    <property type="molecule type" value="Genomic_DNA"/>
</dbReference>
<comment type="caution">
    <text evidence="2">The sequence shown here is derived from an EMBL/GenBank/DDBJ whole genome shotgun (WGS) entry which is preliminary data.</text>
</comment>
<evidence type="ECO:0000256" key="1">
    <source>
        <dbReference type="SAM" id="MobiDB-lite"/>
    </source>
</evidence>